<dbReference type="EMBL" id="LRQI01000028">
    <property type="protein sequence ID" value="KXA39267.1"/>
    <property type="molecule type" value="Genomic_DNA"/>
</dbReference>
<dbReference type="Proteomes" id="UP000070063">
    <property type="component" value="Unassembled WGS sequence"/>
</dbReference>
<accession>A0ABD4EHK3</accession>
<evidence type="ECO:0000313" key="1">
    <source>
        <dbReference type="EMBL" id="KXA39267.1"/>
    </source>
</evidence>
<sequence length="54" mass="6548">MCLLNSSRYLLNHIKIIQNAIIAITLYRKLHHFIQKMQQYHMIVTIQIINDRLQ</sequence>
<comment type="caution">
    <text evidence="1">The sequence shown here is derived from an EMBL/GenBank/DDBJ whole genome shotgun (WGS) entry which is preliminary data.</text>
</comment>
<dbReference type="AlphaFoldDB" id="A0ABD4EHK3"/>
<name>A0ABD4EHK3_STALU</name>
<organism evidence="1 2">
    <name type="scientific">Staphylococcus lugdunensis</name>
    <dbReference type="NCBI Taxonomy" id="28035"/>
    <lineage>
        <taxon>Bacteria</taxon>
        <taxon>Bacillati</taxon>
        <taxon>Bacillota</taxon>
        <taxon>Bacilli</taxon>
        <taxon>Bacillales</taxon>
        <taxon>Staphylococcaceae</taxon>
        <taxon>Staphylococcus</taxon>
    </lineage>
</organism>
<evidence type="ECO:0000313" key="2">
    <source>
        <dbReference type="Proteomes" id="UP000070063"/>
    </source>
</evidence>
<protein>
    <submittedName>
        <fullName evidence="1">Uncharacterized protein</fullName>
    </submittedName>
</protein>
<proteinExistence type="predicted"/>
<gene>
    <name evidence="1" type="ORF">HMPREF3225_00742</name>
</gene>
<reference evidence="1 2" key="1">
    <citation type="submission" date="2016-01" db="EMBL/GenBank/DDBJ databases">
        <authorList>
            <person name="Mitreva M."/>
            <person name="Pepin K.H."/>
            <person name="Mihindukulasuriya K.A."/>
            <person name="Fulton R."/>
            <person name="Fronick C."/>
            <person name="O'Laughlin M."/>
            <person name="Miner T."/>
            <person name="Herter B."/>
            <person name="Rosa B.A."/>
            <person name="Cordes M."/>
            <person name="Tomlinson C."/>
            <person name="Wollam A."/>
            <person name="Palsikar V.B."/>
            <person name="Mardis E.R."/>
            <person name="Wilson R.K."/>
        </authorList>
    </citation>
    <scope>NUCLEOTIDE SEQUENCE [LARGE SCALE GENOMIC DNA]</scope>
    <source>
        <strain evidence="1 2">MJR7738</strain>
    </source>
</reference>